<dbReference type="Pfam" id="PF00172">
    <property type="entry name" value="Zn_clus"/>
    <property type="match status" value="1"/>
</dbReference>
<dbReference type="SMART" id="SM00066">
    <property type="entry name" value="GAL4"/>
    <property type="match status" value="1"/>
</dbReference>
<keyword evidence="1" id="KW-0805">Transcription regulation</keyword>
<dbReference type="PROSITE" id="PS00463">
    <property type="entry name" value="ZN2_CY6_FUNGAL_1"/>
    <property type="match status" value="1"/>
</dbReference>
<organism evidence="7 8">
    <name type="scientific">Blastomyces parvus</name>
    <dbReference type="NCBI Taxonomy" id="2060905"/>
    <lineage>
        <taxon>Eukaryota</taxon>
        <taxon>Fungi</taxon>
        <taxon>Dikarya</taxon>
        <taxon>Ascomycota</taxon>
        <taxon>Pezizomycotina</taxon>
        <taxon>Eurotiomycetes</taxon>
        <taxon>Eurotiomycetidae</taxon>
        <taxon>Onygenales</taxon>
        <taxon>Ajellomycetaceae</taxon>
        <taxon>Blastomyces</taxon>
    </lineage>
</organism>
<dbReference type="InterPro" id="IPR001138">
    <property type="entry name" value="Zn2Cys6_DnaBD"/>
</dbReference>
<dbReference type="InterPro" id="IPR036864">
    <property type="entry name" value="Zn2-C6_fun-type_DNA-bd_sf"/>
</dbReference>
<gene>
    <name evidence="7" type="ORF">GX51_02468</name>
</gene>
<protein>
    <recommendedName>
        <fullName evidence="6">Zn(2)-C6 fungal-type domain-containing protein</fullName>
    </recommendedName>
</protein>
<feature type="region of interest" description="Disordered" evidence="5">
    <location>
        <begin position="1"/>
        <end position="25"/>
    </location>
</feature>
<dbReference type="EMBL" id="PDNC01000023">
    <property type="protein sequence ID" value="PGH06271.1"/>
    <property type="molecule type" value="Genomic_DNA"/>
</dbReference>
<accession>A0A2B7XBX8</accession>
<evidence type="ECO:0000259" key="6">
    <source>
        <dbReference type="PROSITE" id="PS50048"/>
    </source>
</evidence>
<evidence type="ECO:0000256" key="4">
    <source>
        <dbReference type="ARBA" id="ARBA00023242"/>
    </source>
</evidence>
<dbReference type="CDD" id="cd00067">
    <property type="entry name" value="GAL4"/>
    <property type="match status" value="1"/>
</dbReference>
<dbReference type="AlphaFoldDB" id="A0A2B7XBX8"/>
<dbReference type="STRING" id="2060905.A0A2B7XBX8"/>
<dbReference type="Proteomes" id="UP000224080">
    <property type="component" value="Unassembled WGS sequence"/>
</dbReference>
<dbReference type="GO" id="GO:0003677">
    <property type="term" value="F:DNA binding"/>
    <property type="evidence" value="ECO:0007669"/>
    <property type="project" value="UniProtKB-KW"/>
</dbReference>
<dbReference type="GO" id="GO:0008270">
    <property type="term" value="F:zinc ion binding"/>
    <property type="evidence" value="ECO:0007669"/>
    <property type="project" value="InterPro"/>
</dbReference>
<dbReference type="SUPFAM" id="SSF57701">
    <property type="entry name" value="Zn2/Cys6 DNA-binding domain"/>
    <property type="match status" value="1"/>
</dbReference>
<evidence type="ECO:0000256" key="1">
    <source>
        <dbReference type="ARBA" id="ARBA00023015"/>
    </source>
</evidence>
<keyword evidence="2" id="KW-0238">DNA-binding</keyword>
<name>A0A2B7XBX8_9EURO</name>
<keyword evidence="4" id="KW-0539">Nucleus</keyword>
<dbReference type="OrthoDB" id="4173234at2759"/>
<keyword evidence="8" id="KW-1185">Reference proteome</keyword>
<dbReference type="PROSITE" id="PS50048">
    <property type="entry name" value="ZN2_CY6_FUNGAL_2"/>
    <property type="match status" value="1"/>
</dbReference>
<comment type="caution">
    <text evidence="7">The sequence shown here is derived from an EMBL/GenBank/DDBJ whole genome shotgun (WGS) entry which is preliminary data.</text>
</comment>
<evidence type="ECO:0000256" key="5">
    <source>
        <dbReference type="SAM" id="MobiDB-lite"/>
    </source>
</evidence>
<sequence length="400" mass="44082">MDEFVEPSLLFGESNSTPGQAPRKGRAACNRCHTQKLRCVRKPEEARCERCLRLGKTCQFSVRAPRGSLKAHRAQQVTRAAPIPASGIVPNAHSDAMTGQGQNMDERFSPSETALVSEPSATIEPAFPWPAPEGFSFLDDISLYNSFCNPMNENPLNSIVSNVDGALYSPGSSTRIANDEQEDTQVSVSSPVQQLASLSVAIYECAANLPSRHEGRAGRPTRFVFEDLFQLTLEFMGVVKRLRSEEVASSSVPYPFAGCDDESTMLMILSCHSRLIEIYSTALRMIRGCVRHALVPRAERDWGVVLPRLQVGGCEVAPPLYIDMDTRPSRAMARVYLHMVLLVSWKLWGQLAETAMTERQNQSPSRSNASGALADSLWNSFMDRTASLIQVIDAIKNSLN</sequence>
<dbReference type="Gene3D" id="4.10.240.10">
    <property type="entry name" value="Zn(2)-C6 fungal-type DNA-binding domain"/>
    <property type="match status" value="1"/>
</dbReference>
<keyword evidence="3" id="KW-0804">Transcription</keyword>
<reference evidence="7 8" key="1">
    <citation type="submission" date="2017-10" db="EMBL/GenBank/DDBJ databases">
        <title>Comparative genomics in systemic dimorphic fungi from Ajellomycetaceae.</title>
        <authorList>
            <person name="Munoz J.F."/>
            <person name="Mcewen J.G."/>
            <person name="Clay O.K."/>
            <person name="Cuomo C.A."/>
        </authorList>
    </citation>
    <scope>NUCLEOTIDE SEQUENCE [LARGE SCALE GENOMIC DNA]</scope>
    <source>
        <strain evidence="7 8">UAMH130</strain>
    </source>
</reference>
<evidence type="ECO:0000313" key="8">
    <source>
        <dbReference type="Proteomes" id="UP000224080"/>
    </source>
</evidence>
<evidence type="ECO:0000256" key="2">
    <source>
        <dbReference type="ARBA" id="ARBA00023125"/>
    </source>
</evidence>
<evidence type="ECO:0000313" key="7">
    <source>
        <dbReference type="EMBL" id="PGH06271.1"/>
    </source>
</evidence>
<feature type="domain" description="Zn(2)-C6 fungal-type" evidence="6">
    <location>
        <begin position="28"/>
        <end position="60"/>
    </location>
</feature>
<proteinExistence type="predicted"/>
<evidence type="ECO:0000256" key="3">
    <source>
        <dbReference type="ARBA" id="ARBA00023163"/>
    </source>
</evidence>
<dbReference type="GO" id="GO:0000981">
    <property type="term" value="F:DNA-binding transcription factor activity, RNA polymerase II-specific"/>
    <property type="evidence" value="ECO:0007669"/>
    <property type="project" value="InterPro"/>
</dbReference>